<dbReference type="Proteomes" id="UP000058925">
    <property type="component" value="Chromosome"/>
</dbReference>
<dbReference type="GO" id="GO:0055070">
    <property type="term" value="P:copper ion homeostasis"/>
    <property type="evidence" value="ECO:0007669"/>
    <property type="project" value="TreeGrafter"/>
</dbReference>
<reference evidence="19" key="1">
    <citation type="submission" date="2015-10" db="EMBL/GenBank/DDBJ databases">
        <title>Niche specialization of a soil ammonia-oxidizing archaeon, Candidatus Nitrosocosmicus oleophilus.</title>
        <authorList>
            <person name="Jung M.-Y."/>
            <person name="Rhee S.-K."/>
        </authorList>
    </citation>
    <scope>NUCLEOTIDE SEQUENCE [LARGE SCALE GENOMIC DNA]</scope>
    <source>
        <strain evidence="19">MY3</strain>
    </source>
</reference>
<keyword evidence="12" id="KW-0186">Copper</keyword>
<dbReference type="FunFam" id="2.70.150.10:FF:000002">
    <property type="entry name" value="Copper-transporting ATPase 1, putative"/>
    <property type="match status" value="1"/>
</dbReference>
<keyword evidence="13" id="KW-0406">Ion transport</keyword>
<dbReference type="EMBL" id="CP012850">
    <property type="protein sequence ID" value="ALI35899.1"/>
    <property type="molecule type" value="Genomic_DNA"/>
</dbReference>
<dbReference type="GO" id="GO:0140581">
    <property type="term" value="F:P-type monovalent copper transporter activity"/>
    <property type="evidence" value="ECO:0007669"/>
    <property type="project" value="UniProtKB-EC"/>
</dbReference>
<evidence type="ECO:0000256" key="15">
    <source>
        <dbReference type="SAM" id="MobiDB-lite"/>
    </source>
</evidence>
<dbReference type="NCBIfam" id="TIGR01494">
    <property type="entry name" value="ATPase_P-type"/>
    <property type="match status" value="1"/>
</dbReference>
<protein>
    <recommendedName>
        <fullName evidence="3">P-type Cu(+) transporter</fullName>
        <ecNumber evidence="3">7.2.2.8</ecNumber>
    </recommendedName>
</protein>
<feature type="region of interest" description="Disordered" evidence="15">
    <location>
        <begin position="197"/>
        <end position="218"/>
    </location>
</feature>
<evidence type="ECO:0000313" key="18">
    <source>
        <dbReference type="EMBL" id="ALI35899.1"/>
    </source>
</evidence>
<proteinExistence type="inferred from homology"/>
<dbReference type="OrthoDB" id="8588at2157"/>
<dbReference type="SUPFAM" id="SSF81665">
    <property type="entry name" value="Calcium ATPase, transmembrane domain M"/>
    <property type="match status" value="1"/>
</dbReference>
<feature type="transmembrane region" description="Helical" evidence="16">
    <location>
        <begin position="707"/>
        <end position="730"/>
    </location>
</feature>
<name>A0A654M080_9ARCH</name>
<dbReference type="SMART" id="SM00746">
    <property type="entry name" value="TRASH"/>
    <property type="match status" value="1"/>
</dbReference>
<dbReference type="GO" id="GO:0005524">
    <property type="term" value="F:ATP binding"/>
    <property type="evidence" value="ECO:0007669"/>
    <property type="project" value="UniProtKB-KW"/>
</dbReference>
<evidence type="ECO:0000256" key="16">
    <source>
        <dbReference type="SAM" id="Phobius"/>
    </source>
</evidence>
<dbReference type="PANTHER" id="PTHR43520:SF8">
    <property type="entry name" value="P-TYPE CU(+) TRANSPORTER"/>
    <property type="match status" value="1"/>
</dbReference>
<evidence type="ECO:0000256" key="4">
    <source>
        <dbReference type="ARBA" id="ARBA00022448"/>
    </source>
</evidence>
<dbReference type="Gene3D" id="2.70.150.10">
    <property type="entry name" value="Calcium-transporting ATPase, cytoplasmic transduction domain A"/>
    <property type="match status" value="1"/>
</dbReference>
<dbReference type="Pfam" id="PF00702">
    <property type="entry name" value="Hydrolase"/>
    <property type="match status" value="1"/>
</dbReference>
<keyword evidence="4" id="KW-0813">Transport</keyword>
<dbReference type="NCBIfam" id="TIGR01511">
    <property type="entry name" value="ATPase-IB1_Cu"/>
    <property type="match status" value="1"/>
</dbReference>
<dbReference type="PRINTS" id="PR00119">
    <property type="entry name" value="CATATPASE"/>
</dbReference>
<feature type="transmembrane region" description="Helical" evidence="16">
    <location>
        <begin position="123"/>
        <end position="144"/>
    </location>
</feature>
<evidence type="ECO:0000256" key="9">
    <source>
        <dbReference type="ARBA" id="ARBA00022840"/>
    </source>
</evidence>
<keyword evidence="7" id="KW-0547">Nucleotide-binding</keyword>
<keyword evidence="6" id="KW-0479">Metal-binding</keyword>
<keyword evidence="9" id="KW-0067">ATP-binding</keyword>
<accession>A0A654M080</accession>
<dbReference type="AlphaFoldDB" id="A0A654M080"/>
<dbReference type="PANTHER" id="PTHR43520">
    <property type="entry name" value="ATP7, ISOFORM B"/>
    <property type="match status" value="1"/>
</dbReference>
<organism evidence="18 19">
    <name type="scientific">Candidatus Nitrosocosmicus oleophilus</name>
    <dbReference type="NCBI Taxonomy" id="1353260"/>
    <lineage>
        <taxon>Archaea</taxon>
        <taxon>Nitrososphaerota</taxon>
        <taxon>Nitrososphaeria</taxon>
        <taxon>Nitrososphaerales</taxon>
        <taxon>Nitrososphaeraceae</taxon>
        <taxon>Candidatus Nitrosocosmicus</taxon>
    </lineage>
</organism>
<evidence type="ECO:0000313" key="19">
    <source>
        <dbReference type="Proteomes" id="UP000058925"/>
    </source>
</evidence>
<feature type="compositionally biased region" description="Polar residues" evidence="15">
    <location>
        <begin position="203"/>
        <end position="216"/>
    </location>
</feature>
<feature type="transmembrane region" description="Helical" evidence="16">
    <location>
        <begin position="333"/>
        <end position="355"/>
    </location>
</feature>
<dbReference type="SFLD" id="SFLDS00003">
    <property type="entry name" value="Haloacid_Dehalogenase"/>
    <property type="match status" value="1"/>
</dbReference>
<keyword evidence="5 16" id="KW-0812">Transmembrane</keyword>
<dbReference type="Pfam" id="PF04945">
    <property type="entry name" value="YHS"/>
    <property type="match status" value="1"/>
</dbReference>
<feature type="transmembrane region" description="Helical" evidence="16">
    <location>
        <begin position="361"/>
        <end position="383"/>
    </location>
</feature>
<evidence type="ECO:0000256" key="5">
    <source>
        <dbReference type="ARBA" id="ARBA00022692"/>
    </source>
</evidence>
<feature type="transmembrane region" description="Helical" evidence="16">
    <location>
        <begin position="150"/>
        <end position="168"/>
    </location>
</feature>
<keyword evidence="11 16" id="KW-1133">Transmembrane helix</keyword>
<dbReference type="GO" id="GO:0043682">
    <property type="term" value="F:P-type divalent copper transporter activity"/>
    <property type="evidence" value="ECO:0007669"/>
    <property type="project" value="TreeGrafter"/>
</dbReference>
<sequence>MAKDPICGMFVEENESSIHHTKDGISYYFCSSQCLDEFLEPEKALKKLKIHVLISIVLTIPIVLFSLPHMIPQLEHLYPMEMMEYINYILLALATPIQFWIGWRFYRGFWDGIKSKASNMDTLIAIGTTAAYIYSAIVTIFPGYFPFTAVYFETSAIIITLILIGRLLETKTKEKASGAVRKLLDLKPRTAHVLRPEIREKNTAGSDANKNSNNPLDGSRLKLVSKEFRELEIPVEEIIQGDLMIIRPGERVPTDGMIVDGSSSIDESAITGESIPVDKVKGDEVIGATINKNGLLKVKATKIGQDTVLSQIITLVEEAKTGKSKLERMVDQVAKYFVPAIVIIAIGVFLGWYFIGNAGLTYSVLAFVSVMIIACPCALGLATPAALMMGAAKGAENGILYKGGEHIEIASKVNLVVFDKTGTLTEGKPSVTDIVTFDNIDDNELLRLAAIGESGSEHPLAKAVITKANEKGIHAVSPDSFEAVAGHGLIAKYSDHDITVGNRKIMLDNDISIPENIEKRLSELEKDGKTTVLVSLDNHLYGLIAISDTIKEGAKEAILDLKNLGVESIMLTGDNERTAKAVASRIGITRVISQVLPHQKEEIVSSIQTKEKRVVAMVGDGINDAPALARADLGIAIGSGTDIAKETGGIILISNNIGDVVTALELGKKTVSKIKQNLFWAFAYNTGLIPVAAGALVPILGLSVFGWLPILAGLAMAMSSVTVVTNSLFLGRYKPRTINRPKTKSV</sequence>
<dbReference type="SFLD" id="SFLDG00002">
    <property type="entry name" value="C1.7:_P-type_atpase_like"/>
    <property type="match status" value="1"/>
</dbReference>
<dbReference type="GO" id="GO:0005507">
    <property type="term" value="F:copper ion binding"/>
    <property type="evidence" value="ECO:0007669"/>
    <property type="project" value="TreeGrafter"/>
</dbReference>
<evidence type="ECO:0000256" key="3">
    <source>
        <dbReference type="ARBA" id="ARBA00012517"/>
    </source>
</evidence>
<dbReference type="Pfam" id="PF00122">
    <property type="entry name" value="E1-E2_ATPase"/>
    <property type="match status" value="1"/>
</dbReference>
<dbReference type="InterPro" id="IPR018303">
    <property type="entry name" value="ATPase_P-typ_P_site"/>
</dbReference>
<evidence type="ECO:0000256" key="11">
    <source>
        <dbReference type="ARBA" id="ARBA00022989"/>
    </source>
</evidence>
<feature type="domain" description="TRASH" evidence="17">
    <location>
        <begin position="4"/>
        <end position="42"/>
    </location>
</feature>
<dbReference type="GO" id="GO:0016020">
    <property type="term" value="C:membrane"/>
    <property type="evidence" value="ECO:0007669"/>
    <property type="project" value="InterPro"/>
</dbReference>
<evidence type="ECO:0000256" key="6">
    <source>
        <dbReference type="ARBA" id="ARBA00022723"/>
    </source>
</evidence>
<dbReference type="InterPro" id="IPR036412">
    <property type="entry name" value="HAD-like_sf"/>
</dbReference>
<dbReference type="RefSeq" id="WP_196818271.1">
    <property type="nucleotide sequence ID" value="NZ_CP012850.1"/>
</dbReference>
<dbReference type="InterPro" id="IPR001757">
    <property type="entry name" value="P_typ_ATPase"/>
</dbReference>
<dbReference type="CDD" id="cd02094">
    <property type="entry name" value="P-type_ATPase_Cu-like"/>
    <property type="match status" value="1"/>
</dbReference>
<dbReference type="InterPro" id="IPR059000">
    <property type="entry name" value="ATPase_P-type_domA"/>
</dbReference>
<dbReference type="InterPro" id="IPR027256">
    <property type="entry name" value="P-typ_ATPase_IB"/>
</dbReference>
<evidence type="ECO:0000256" key="10">
    <source>
        <dbReference type="ARBA" id="ARBA00022967"/>
    </source>
</evidence>
<dbReference type="KEGG" id="taa:NMY3_01696"/>
<dbReference type="InterPro" id="IPR044492">
    <property type="entry name" value="P_typ_ATPase_HD_dom"/>
</dbReference>
<keyword evidence="14 16" id="KW-0472">Membrane</keyword>
<dbReference type="InterPro" id="IPR007029">
    <property type="entry name" value="YHS_dom"/>
</dbReference>
<keyword evidence="19" id="KW-1185">Reference proteome</keyword>
<evidence type="ECO:0000256" key="2">
    <source>
        <dbReference type="ARBA" id="ARBA00006024"/>
    </source>
</evidence>
<dbReference type="InterPro" id="IPR011017">
    <property type="entry name" value="TRASH_dom"/>
</dbReference>
<evidence type="ECO:0000256" key="12">
    <source>
        <dbReference type="ARBA" id="ARBA00023008"/>
    </source>
</evidence>
<dbReference type="Gene3D" id="3.40.1110.10">
    <property type="entry name" value="Calcium-transporting ATPase, cytoplasmic domain N"/>
    <property type="match status" value="1"/>
</dbReference>
<dbReference type="PROSITE" id="PS00154">
    <property type="entry name" value="ATPASE_E1_E2"/>
    <property type="match status" value="1"/>
</dbReference>
<evidence type="ECO:0000256" key="14">
    <source>
        <dbReference type="ARBA" id="ARBA00023136"/>
    </source>
</evidence>
<keyword evidence="10" id="KW-1278">Translocase</keyword>
<dbReference type="GO" id="GO:0016887">
    <property type="term" value="F:ATP hydrolysis activity"/>
    <property type="evidence" value="ECO:0007669"/>
    <property type="project" value="InterPro"/>
</dbReference>
<evidence type="ECO:0000256" key="13">
    <source>
        <dbReference type="ARBA" id="ARBA00023065"/>
    </source>
</evidence>
<dbReference type="SUPFAM" id="SSF56784">
    <property type="entry name" value="HAD-like"/>
    <property type="match status" value="1"/>
</dbReference>
<gene>
    <name evidence="18" type="primary">copA_2</name>
    <name evidence="18" type="ORF">NMY3_01696</name>
</gene>
<evidence type="ECO:0000256" key="1">
    <source>
        <dbReference type="ARBA" id="ARBA00004127"/>
    </source>
</evidence>
<feature type="transmembrane region" description="Helical" evidence="16">
    <location>
        <begin position="678"/>
        <end position="701"/>
    </location>
</feature>
<dbReference type="Gene3D" id="3.40.50.1000">
    <property type="entry name" value="HAD superfamily/HAD-like"/>
    <property type="match status" value="1"/>
</dbReference>
<comment type="subcellular location">
    <subcellularLocation>
        <location evidence="1">Endomembrane system</location>
        <topology evidence="1">Multi-pass membrane protein</topology>
    </subcellularLocation>
</comment>
<dbReference type="InterPro" id="IPR023299">
    <property type="entry name" value="ATPase_P-typ_cyto_dom_N"/>
</dbReference>
<feature type="transmembrane region" description="Helical" evidence="16">
    <location>
        <begin position="85"/>
        <end position="103"/>
    </location>
</feature>
<dbReference type="InterPro" id="IPR023298">
    <property type="entry name" value="ATPase_P-typ_TM_dom_sf"/>
</dbReference>
<dbReference type="GO" id="GO:0012505">
    <property type="term" value="C:endomembrane system"/>
    <property type="evidence" value="ECO:0007669"/>
    <property type="project" value="UniProtKB-SubCell"/>
</dbReference>
<evidence type="ECO:0000256" key="8">
    <source>
        <dbReference type="ARBA" id="ARBA00022796"/>
    </source>
</evidence>
<feature type="transmembrane region" description="Helical" evidence="16">
    <location>
        <begin position="48"/>
        <end position="65"/>
    </location>
</feature>
<dbReference type="InterPro" id="IPR008250">
    <property type="entry name" value="ATPase_P-typ_transduc_dom_A_sf"/>
</dbReference>
<dbReference type="NCBIfam" id="TIGR01525">
    <property type="entry name" value="ATPase-IB_hvy"/>
    <property type="match status" value="1"/>
</dbReference>
<dbReference type="InterPro" id="IPR023214">
    <property type="entry name" value="HAD_sf"/>
</dbReference>
<dbReference type="EC" id="7.2.2.8" evidence="3"/>
<dbReference type="SUPFAM" id="SSF81653">
    <property type="entry name" value="Calcium ATPase, transduction domain A"/>
    <property type="match status" value="1"/>
</dbReference>
<evidence type="ECO:0000259" key="17">
    <source>
        <dbReference type="SMART" id="SM00746"/>
    </source>
</evidence>
<keyword evidence="8" id="KW-0187">Copper transport</keyword>
<evidence type="ECO:0000256" key="7">
    <source>
        <dbReference type="ARBA" id="ARBA00022741"/>
    </source>
</evidence>
<dbReference type="GeneID" id="60421710"/>
<dbReference type="SFLD" id="SFLDF00027">
    <property type="entry name" value="p-type_atpase"/>
    <property type="match status" value="1"/>
</dbReference>
<dbReference type="FunFam" id="3.40.50.1000:FF:000144">
    <property type="entry name" value="copper-transporting ATPase 1 isoform X2"/>
    <property type="match status" value="1"/>
</dbReference>
<comment type="similarity">
    <text evidence="2">Belongs to the cation transport ATPase (P-type) (TC 3.A.3) family. Type IB subfamily.</text>
</comment>